<keyword evidence="8 12" id="KW-0554">One-carbon metabolism</keyword>
<evidence type="ECO:0000256" key="9">
    <source>
        <dbReference type="ARBA" id="ARBA00022801"/>
    </source>
</evidence>
<keyword evidence="7 12" id="KW-0963">Cytoplasm</keyword>
<feature type="compositionally biased region" description="Polar residues" evidence="13">
    <location>
        <begin position="323"/>
        <end position="334"/>
    </location>
</feature>
<proteinExistence type="inferred from homology"/>
<keyword evidence="9 12" id="KW-0378">Hydrolase</keyword>
<keyword evidence="15" id="KW-1185">Reference proteome</keyword>
<evidence type="ECO:0000256" key="10">
    <source>
        <dbReference type="ARBA" id="ARBA00030468"/>
    </source>
</evidence>
<dbReference type="UniPathway" id="UPA00562">
    <property type="reaction ID" value="UER00703"/>
</dbReference>
<dbReference type="AlphaFoldDB" id="A0A518GGZ1"/>
<name>A0A518GGZ1_9BACT</name>
<feature type="region of interest" description="Disordered" evidence="13">
    <location>
        <begin position="323"/>
        <end position="347"/>
    </location>
</feature>
<dbReference type="OrthoDB" id="241529at2"/>
<evidence type="ECO:0000256" key="1">
    <source>
        <dbReference type="ARBA" id="ARBA00004058"/>
    </source>
</evidence>
<evidence type="ECO:0000256" key="12">
    <source>
        <dbReference type="HAMAP-Rule" id="MF_00486"/>
    </source>
</evidence>
<dbReference type="Pfam" id="PF02289">
    <property type="entry name" value="MCH"/>
    <property type="match status" value="1"/>
</dbReference>
<protein>
    <recommendedName>
        <fullName evidence="6 12">Methenyltetrahydromethanopterin cyclohydrolase</fullName>
        <ecNumber evidence="5 12">3.5.4.27</ecNumber>
    </recommendedName>
    <alternativeName>
        <fullName evidence="10 12">Methenyl-H4MPT cyclohydrolase</fullName>
    </alternativeName>
</protein>
<sequence>MTLGKPSLGNGLNGAALSVFLGMVEHQEELRVDYQQLANGTHLLDCGIQAPGGLAAGQRFAGICLAGQASLQLVPGERAVWPGPWVQVSTDKPVQACMLAQYAGWPVKHDKFFAMGSGPMRIRRGKEEILKSLAASDSDEIAVGTLESDVLPTEEVAAAIAAECEVPPESLYLAVAPTRSLAGCVQVVARSVETSLHKLHELGFPLENVLSGYGVAPVPPPTPNFAKGIGRTNDAILYGGHVSLWLRGEDEVIAELGAKLPSCASRDFGEPFAEIFKRYEYDFYKVDPGLFSPAEVTLMNVETGRSWRFGELRGDLVQHSFETQDSGVQASKTQSSGSSPSREVESR</sequence>
<evidence type="ECO:0000256" key="13">
    <source>
        <dbReference type="SAM" id="MobiDB-lite"/>
    </source>
</evidence>
<evidence type="ECO:0000256" key="8">
    <source>
        <dbReference type="ARBA" id="ARBA00022563"/>
    </source>
</evidence>
<evidence type="ECO:0000256" key="4">
    <source>
        <dbReference type="ARBA" id="ARBA00006902"/>
    </source>
</evidence>
<dbReference type="SUPFAM" id="SSF56199">
    <property type="entry name" value="Methenyltetrahydromethanopterin cyclohydrolase"/>
    <property type="match status" value="1"/>
</dbReference>
<evidence type="ECO:0000256" key="5">
    <source>
        <dbReference type="ARBA" id="ARBA00012765"/>
    </source>
</evidence>
<evidence type="ECO:0000256" key="3">
    <source>
        <dbReference type="ARBA" id="ARBA00005087"/>
    </source>
</evidence>
<evidence type="ECO:0000256" key="11">
    <source>
        <dbReference type="ARBA" id="ARBA00048684"/>
    </source>
</evidence>
<dbReference type="Proteomes" id="UP000318017">
    <property type="component" value="Chromosome"/>
</dbReference>
<dbReference type="Gene3D" id="3.30.1030.10">
    <property type="entry name" value="Methenyltetrahydromethanopterin Cyclohydrolase, Chain A, domain 2"/>
    <property type="match status" value="1"/>
</dbReference>
<dbReference type="RefSeq" id="WP_145085924.1">
    <property type="nucleotide sequence ID" value="NZ_CP036298.1"/>
</dbReference>
<dbReference type="KEGG" id="ahel:Q31a_62590"/>
<comment type="function">
    <text evidence="1 12">Catalyzes the hydrolysis of methenyl-H(4)MPT(+) to 5-formyl-H(4)MPT.</text>
</comment>
<evidence type="ECO:0000256" key="6">
    <source>
        <dbReference type="ARBA" id="ARBA00020597"/>
    </source>
</evidence>
<dbReference type="Gene3D" id="3.10.340.11">
    <property type="entry name" value="Methenyltetrahydromethanopterin Cyclohydrolase, Chain A, domain 1"/>
    <property type="match status" value="1"/>
</dbReference>
<dbReference type="NCBIfam" id="TIGR03120">
    <property type="entry name" value="one_C_mch"/>
    <property type="match status" value="1"/>
</dbReference>
<reference evidence="14 15" key="1">
    <citation type="submission" date="2019-02" db="EMBL/GenBank/DDBJ databases">
        <title>Deep-cultivation of Planctomycetes and their phenomic and genomic characterization uncovers novel biology.</title>
        <authorList>
            <person name="Wiegand S."/>
            <person name="Jogler M."/>
            <person name="Boedeker C."/>
            <person name="Pinto D."/>
            <person name="Vollmers J."/>
            <person name="Rivas-Marin E."/>
            <person name="Kohn T."/>
            <person name="Peeters S.H."/>
            <person name="Heuer A."/>
            <person name="Rast P."/>
            <person name="Oberbeckmann S."/>
            <person name="Bunk B."/>
            <person name="Jeske O."/>
            <person name="Meyerdierks A."/>
            <person name="Storesund J.E."/>
            <person name="Kallscheuer N."/>
            <person name="Luecker S."/>
            <person name="Lage O.M."/>
            <person name="Pohl T."/>
            <person name="Merkel B.J."/>
            <person name="Hornburger P."/>
            <person name="Mueller R.-W."/>
            <person name="Bruemmer F."/>
            <person name="Labrenz M."/>
            <person name="Spormann A.M."/>
            <person name="Op den Camp H."/>
            <person name="Overmann J."/>
            <person name="Amann R."/>
            <person name="Jetten M.S.M."/>
            <person name="Mascher T."/>
            <person name="Medema M.H."/>
            <person name="Devos D.P."/>
            <person name="Kaster A.-K."/>
            <person name="Ovreas L."/>
            <person name="Rohde M."/>
            <person name="Galperin M.Y."/>
            <person name="Jogler C."/>
        </authorList>
    </citation>
    <scope>NUCLEOTIDE SEQUENCE [LARGE SCALE GENOMIC DNA]</scope>
    <source>
        <strain evidence="14 15">Q31a</strain>
    </source>
</reference>
<organism evidence="14 15">
    <name type="scientific">Aureliella helgolandensis</name>
    <dbReference type="NCBI Taxonomy" id="2527968"/>
    <lineage>
        <taxon>Bacteria</taxon>
        <taxon>Pseudomonadati</taxon>
        <taxon>Planctomycetota</taxon>
        <taxon>Planctomycetia</taxon>
        <taxon>Pirellulales</taxon>
        <taxon>Pirellulaceae</taxon>
        <taxon>Aureliella</taxon>
    </lineage>
</organism>
<comment type="pathway">
    <text evidence="3 12">One-carbon metabolism; formaldehyde degradation; formate from formaldehyde (H(4)MPT route): step 3/5.</text>
</comment>
<evidence type="ECO:0000256" key="7">
    <source>
        <dbReference type="ARBA" id="ARBA00022490"/>
    </source>
</evidence>
<dbReference type="GO" id="GO:0006730">
    <property type="term" value="P:one-carbon metabolic process"/>
    <property type="evidence" value="ECO:0007669"/>
    <property type="project" value="UniProtKB-UniRule"/>
</dbReference>
<comment type="subcellular location">
    <subcellularLocation>
        <location evidence="2 12">Cytoplasm</location>
    </subcellularLocation>
</comment>
<dbReference type="InterPro" id="IPR003209">
    <property type="entry name" value="METHMP_CycHdrlase"/>
</dbReference>
<comment type="catalytic activity">
    <reaction evidence="11 12">
        <text>5,10-methenyl-5,6,7,8-tetrahydromethanopterin + H2O = N(5)-formyl-5,6,7,8-tetrahydromethanopterin + H(+)</text>
        <dbReference type="Rhea" id="RHEA:19053"/>
        <dbReference type="ChEBI" id="CHEBI:15377"/>
        <dbReference type="ChEBI" id="CHEBI:15378"/>
        <dbReference type="ChEBI" id="CHEBI:58018"/>
        <dbReference type="ChEBI" id="CHEBI:58337"/>
        <dbReference type="EC" id="3.5.4.27"/>
    </reaction>
</comment>
<accession>A0A518GGZ1</accession>
<evidence type="ECO:0000313" key="14">
    <source>
        <dbReference type="EMBL" id="QDV27866.1"/>
    </source>
</evidence>
<evidence type="ECO:0000313" key="15">
    <source>
        <dbReference type="Proteomes" id="UP000318017"/>
    </source>
</evidence>
<dbReference type="HAMAP" id="MF_00486">
    <property type="entry name" value="McH"/>
    <property type="match status" value="1"/>
</dbReference>
<dbReference type="GO" id="GO:0046294">
    <property type="term" value="P:formaldehyde catabolic process"/>
    <property type="evidence" value="ECO:0007669"/>
    <property type="project" value="UniProtKB-UniRule"/>
</dbReference>
<dbReference type="GO" id="GO:0005737">
    <property type="term" value="C:cytoplasm"/>
    <property type="evidence" value="ECO:0007669"/>
    <property type="project" value="UniProtKB-SubCell"/>
</dbReference>
<gene>
    <name evidence="12 14" type="primary">mch</name>
    <name evidence="14" type="ORF">Q31a_62590</name>
</gene>
<dbReference type="EC" id="3.5.4.27" evidence="5 12"/>
<evidence type="ECO:0000256" key="2">
    <source>
        <dbReference type="ARBA" id="ARBA00004496"/>
    </source>
</evidence>
<dbReference type="GO" id="GO:0018759">
    <property type="term" value="F:methenyltetrahydromethanopterin cyclohydrolase activity"/>
    <property type="evidence" value="ECO:0007669"/>
    <property type="project" value="UniProtKB-UniRule"/>
</dbReference>
<dbReference type="EMBL" id="CP036298">
    <property type="protein sequence ID" value="QDV27866.1"/>
    <property type="molecule type" value="Genomic_DNA"/>
</dbReference>
<comment type="similarity">
    <text evidence="4 12">Belongs to the MCH family.</text>
</comment>